<protein>
    <submittedName>
        <fullName evidence="2">Uncharacterized protein</fullName>
    </submittedName>
</protein>
<feature type="non-terminal residue" evidence="2">
    <location>
        <position position="1"/>
    </location>
</feature>
<organism evidence="2 3">
    <name type="scientific">Mycena albidolilacea</name>
    <dbReference type="NCBI Taxonomy" id="1033008"/>
    <lineage>
        <taxon>Eukaryota</taxon>
        <taxon>Fungi</taxon>
        <taxon>Dikarya</taxon>
        <taxon>Basidiomycota</taxon>
        <taxon>Agaricomycotina</taxon>
        <taxon>Agaricomycetes</taxon>
        <taxon>Agaricomycetidae</taxon>
        <taxon>Agaricales</taxon>
        <taxon>Marasmiineae</taxon>
        <taxon>Mycenaceae</taxon>
        <taxon>Mycena</taxon>
    </lineage>
</organism>
<evidence type="ECO:0000313" key="3">
    <source>
        <dbReference type="Proteomes" id="UP001218218"/>
    </source>
</evidence>
<evidence type="ECO:0000256" key="1">
    <source>
        <dbReference type="SAM" id="MobiDB-lite"/>
    </source>
</evidence>
<dbReference type="EMBL" id="JARIHO010000018">
    <property type="protein sequence ID" value="KAJ7347832.1"/>
    <property type="molecule type" value="Genomic_DNA"/>
</dbReference>
<name>A0AAD7A2W7_9AGAR</name>
<reference evidence="2" key="1">
    <citation type="submission" date="2023-03" db="EMBL/GenBank/DDBJ databases">
        <title>Massive genome expansion in bonnet fungi (Mycena s.s.) driven by repeated elements and novel gene families across ecological guilds.</title>
        <authorList>
            <consortium name="Lawrence Berkeley National Laboratory"/>
            <person name="Harder C.B."/>
            <person name="Miyauchi S."/>
            <person name="Viragh M."/>
            <person name="Kuo A."/>
            <person name="Thoen E."/>
            <person name="Andreopoulos B."/>
            <person name="Lu D."/>
            <person name="Skrede I."/>
            <person name="Drula E."/>
            <person name="Henrissat B."/>
            <person name="Morin E."/>
            <person name="Kohler A."/>
            <person name="Barry K."/>
            <person name="LaButti K."/>
            <person name="Morin E."/>
            <person name="Salamov A."/>
            <person name="Lipzen A."/>
            <person name="Mereny Z."/>
            <person name="Hegedus B."/>
            <person name="Baldrian P."/>
            <person name="Stursova M."/>
            <person name="Weitz H."/>
            <person name="Taylor A."/>
            <person name="Grigoriev I.V."/>
            <person name="Nagy L.G."/>
            <person name="Martin F."/>
            <person name="Kauserud H."/>
        </authorList>
    </citation>
    <scope>NUCLEOTIDE SEQUENCE</scope>
    <source>
        <strain evidence="2">CBHHK002</strain>
    </source>
</reference>
<evidence type="ECO:0000313" key="2">
    <source>
        <dbReference type="EMBL" id="KAJ7347832.1"/>
    </source>
</evidence>
<dbReference type="AlphaFoldDB" id="A0AAD7A2W7"/>
<dbReference type="Proteomes" id="UP001218218">
    <property type="component" value="Unassembled WGS sequence"/>
</dbReference>
<sequence>YTKSCTQARRRQNGPDKGHAGTQCGVGSGQSALGRRNSGRRRADAHCMRVRHAGAGQHAPGRRNNCGSERMCGSAVGAGRRVLGRHTTATGGVRVRGAWGASRRNDSGSGVGAAWRVLVRNACRGRGSAHWAGATGRAARTCAAHGGHTEEGVGALGYTWCRVRPSRIGGASPGSEQRGGTANRCTAVLGAGSTCIPHGVGRCLGTQAAR</sequence>
<feature type="region of interest" description="Disordered" evidence="1">
    <location>
        <begin position="1"/>
        <end position="42"/>
    </location>
</feature>
<keyword evidence="3" id="KW-1185">Reference proteome</keyword>
<accession>A0AAD7A2W7</accession>
<gene>
    <name evidence="2" type="ORF">DFH08DRAFT_1001106</name>
</gene>
<comment type="caution">
    <text evidence="2">The sequence shown here is derived from an EMBL/GenBank/DDBJ whole genome shotgun (WGS) entry which is preliminary data.</text>
</comment>
<proteinExistence type="predicted"/>